<dbReference type="AlphaFoldDB" id="A0A1W6L5V2"/>
<dbReference type="KEGG" id="rgu:A4W93_07180"/>
<dbReference type="EMBL" id="CP015118">
    <property type="protein sequence ID" value="ARN19711.1"/>
    <property type="molecule type" value="Genomic_DNA"/>
</dbReference>
<evidence type="ECO:0000313" key="2">
    <source>
        <dbReference type="Proteomes" id="UP000193427"/>
    </source>
</evidence>
<proteinExistence type="predicted"/>
<keyword evidence="2" id="KW-1185">Reference proteome</keyword>
<reference evidence="1 2" key="1">
    <citation type="submission" date="2016-04" db="EMBL/GenBank/DDBJ databases">
        <title>Complete genome sequence of natural rubber-degrading, novel Gram-negative bacterium, Rhizobacter gummiphilus strain NS21.</title>
        <authorList>
            <person name="Tabata M."/>
            <person name="Kasai D."/>
            <person name="Fukuda M."/>
        </authorList>
    </citation>
    <scope>NUCLEOTIDE SEQUENCE [LARGE SCALE GENOMIC DNA]</scope>
    <source>
        <strain evidence="1 2">NS21</strain>
    </source>
</reference>
<dbReference type="Proteomes" id="UP000193427">
    <property type="component" value="Chromosome"/>
</dbReference>
<evidence type="ECO:0000313" key="1">
    <source>
        <dbReference type="EMBL" id="ARN19711.1"/>
    </source>
</evidence>
<name>A0A1W6L5V2_9BURK</name>
<gene>
    <name evidence="1" type="ORF">A4W93_07180</name>
</gene>
<organism evidence="1 2">
    <name type="scientific">Piscinibacter gummiphilus</name>
    <dbReference type="NCBI Taxonomy" id="946333"/>
    <lineage>
        <taxon>Bacteria</taxon>
        <taxon>Pseudomonadati</taxon>
        <taxon>Pseudomonadota</taxon>
        <taxon>Betaproteobacteria</taxon>
        <taxon>Burkholderiales</taxon>
        <taxon>Sphaerotilaceae</taxon>
        <taxon>Piscinibacter</taxon>
    </lineage>
</organism>
<evidence type="ECO:0008006" key="3">
    <source>
        <dbReference type="Google" id="ProtNLM"/>
    </source>
</evidence>
<dbReference type="OrthoDB" id="5636761at2"/>
<accession>A0A1W6L5V2</accession>
<dbReference type="RefSeq" id="WP_085749975.1">
    <property type="nucleotide sequence ID" value="NZ_BSPR01000008.1"/>
</dbReference>
<sequence>MAKFVILNFEDDDQGQTPNSTVPAVMRKSSTGAVAVPGHVTGSARSTVEGVAAKARAKETFFRKNVVHHYSGIDLIRRDAAGTLGRNDVAQVRADVAAARKVYIILHGAPDVTEHGFTNAQTHIGWRELSSLALLLFPERSDPYRISLVMCYGARTDNFRLNHLGAMSPGDLKTSFAYKFFRALCNFRKLSLTACTGAVSTQGSDGTNEVETEEWVSATLDVIDYQKDKPTRDLRKDDLDWVKQAYIRSGTGSLADWNALRDAFYTDRTKVPKGYYETEIKKYIAHTQHLYDDLQAAKSQAAQMHGGLSNRSKYGRILYDYSQGGVLTIVNKYGDPMNPVAGQNYLLYRGPLL</sequence>
<protein>
    <recommendedName>
        <fullName evidence="3">Peptidase C80 domain-containing protein</fullName>
    </recommendedName>
</protein>